<organism evidence="8 9">
    <name type="scientific">Penicillium arizonense</name>
    <dbReference type="NCBI Taxonomy" id="1835702"/>
    <lineage>
        <taxon>Eukaryota</taxon>
        <taxon>Fungi</taxon>
        <taxon>Dikarya</taxon>
        <taxon>Ascomycota</taxon>
        <taxon>Pezizomycotina</taxon>
        <taxon>Eurotiomycetes</taxon>
        <taxon>Eurotiomycetidae</taxon>
        <taxon>Eurotiales</taxon>
        <taxon>Aspergillaceae</taxon>
        <taxon>Penicillium</taxon>
    </lineage>
</organism>
<dbReference type="AlphaFoldDB" id="A0A1F5LL14"/>
<evidence type="ECO:0000256" key="5">
    <source>
        <dbReference type="ARBA" id="ARBA00023136"/>
    </source>
</evidence>
<feature type="transmembrane region" description="Helical" evidence="7">
    <location>
        <begin position="496"/>
        <end position="517"/>
    </location>
</feature>
<keyword evidence="9" id="KW-1185">Reference proteome</keyword>
<evidence type="ECO:0000256" key="3">
    <source>
        <dbReference type="ARBA" id="ARBA00022692"/>
    </source>
</evidence>
<dbReference type="PANTHER" id="PTHR45649:SF29">
    <property type="entry name" value="AMINO ACID TRANSPORTER (EUROFUNG)"/>
    <property type="match status" value="1"/>
</dbReference>
<sequence length="570" mass="61845">MESKPSVSVNKGAGYLDAGHEQVTSILPDGDVPYMDHDMDADERVITALGYKQEFKRKFSLWTTFCVSFAVLGLLPSFASTLYYGMGYAGTAGMVWGWIIAMIFIQCIAMSMAELCSAMPTSGGLYYAAAVLAPPGYGPFAAWITGWSNWIGQITAAPSVNYSLSAMILAAVSIHNPDYSPTHWQTFLLTTLIMIIHAAISSMPTKRVAQFNSWGSTFNFLALIAVIILIPANTKNVPKFTPSHEVWSHITNMTDFPDGVAVLMTFVGVIWTMSGYDSPFHLSEECSNANIASPRAIVLTSGVGGLMGWFLQLVVAYTVLDIEAVIDSDLGQPWASYLLQVMPTNTAMAILALTIVCGFSMGQGCMVAASRVTYAYARDDCFPFSSYWKHVNGYTQTPVNAVILNAVLGILMCLLILAGEVAIGALFSIGAIAQFFAFAVPICIRVFFVGNRFRKGPWHLGPFGPWIGGIGVSFVLLMVPILCLPSVTGSDLAPDLMNWTCLVWGAPMLAVTVWWVVDARRWFTGPVVNVEHAIHAIEQEPVVSEGIEPESQGKETNALPRKSDDPDDSL</sequence>
<feature type="transmembrane region" description="Helical" evidence="7">
    <location>
        <begin position="399"/>
        <end position="419"/>
    </location>
</feature>
<comment type="subcellular location">
    <subcellularLocation>
        <location evidence="1">Membrane</location>
        <topology evidence="1">Multi-pass membrane protein</topology>
    </subcellularLocation>
</comment>
<feature type="transmembrane region" description="Helical" evidence="7">
    <location>
        <begin position="337"/>
        <end position="361"/>
    </location>
</feature>
<evidence type="ECO:0000256" key="2">
    <source>
        <dbReference type="ARBA" id="ARBA00022448"/>
    </source>
</evidence>
<feature type="transmembrane region" description="Helical" evidence="7">
    <location>
        <begin position="125"/>
        <end position="144"/>
    </location>
</feature>
<reference evidence="8 9" key="1">
    <citation type="journal article" date="2016" name="Sci. Rep.">
        <title>Penicillium arizonense, a new, genome sequenced fungal species, reveals a high chemical diversity in secreted metabolites.</title>
        <authorList>
            <person name="Grijseels S."/>
            <person name="Nielsen J.C."/>
            <person name="Randelovic M."/>
            <person name="Nielsen J."/>
            <person name="Nielsen K.F."/>
            <person name="Workman M."/>
            <person name="Frisvad J.C."/>
        </authorList>
    </citation>
    <scope>NUCLEOTIDE SEQUENCE [LARGE SCALE GENOMIC DNA]</scope>
    <source>
        <strain evidence="8 9">CBS 141311</strain>
    </source>
</reference>
<dbReference type="FunFam" id="1.20.1740.10:FF:000046">
    <property type="entry name" value="Amino-acid permease, putative"/>
    <property type="match status" value="1"/>
</dbReference>
<dbReference type="Proteomes" id="UP000177622">
    <property type="component" value="Unassembled WGS sequence"/>
</dbReference>
<name>A0A1F5LL14_PENAI</name>
<feature type="transmembrane region" description="Helical" evidence="7">
    <location>
        <begin position="425"/>
        <end position="448"/>
    </location>
</feature>
<keyword evidence="4 7" id="KW-1133">Transmembrane helix</keyword>
<dbReference type="EMBL" id="LXJU01000007">
    <property type="protein sequence ID" value="OGE53805.1"/>
    <property type="molecule type" value="Genomic_DNA"/>
</dbReference>
<dbReference type="Gene3D" id="1.20.1740.10">
    <property type="entry name" value="Amino acid/polyamine transporter I"/>
    <property type="match status" value="1"/>
</dbReference>
<gene>
    <name evidence="8" type="ORF">PENARI_c007G01154</name>
</gene>
<feature type="transmembrane region" description="Helical" evidence="7">
    <location>
        <begin position="211"/>
        <end position="230"/>
    </location>
</feature>
<feature type="region of interest" description="Disordered" evidence="6">
    <location>
        <begin position="542"/>
        <end position="570"/>
    </location>
</feature>
<dbReference type="GeneID" id="34575465"/>
<protein>
    <recommendedName>
        <fullName evidence="10">Amino acid permease/ SLC12A domain-containing protein</fullName>
    </recommendedName>
</protein>
<evidence type="ECO:0000256" key="4">
    <source>
        <dbReference type="ARBA" id="ARBA00022989"/>
    </source>
</evidence>
<accession>A0A1F5LL14</accession>
<comment type="caution">
    <text evidence="8">The sequence shown here is derived from an EMBL/GenBank/DDBJ whole genome shotgun (WGS) entry which is preliminary data.</text>
</comment>
<feature type="transmembrane region" description="Helical" evidence="7">
    <location>
        <begin position="59"/>
        <end position="83"/>
    </location>
</feature>
<evidence type="ECO:0000256" key="1">
    <source>
        <dbReference type="ARBA" id="ARBA00004141"/>
    </source>
</evidence>
<feature type="transmembrane region" description="Helical" evidence="7">
    <location>
        <begin position="296"/>
        <end position="317"/>
    </location>
</feature>
<evidence type="ECO:0000313" key="8">
    <source>
        <dbReference type="EMBL" id="OGE53805.1"/>
    </source>
</evidence>
<evidence type="ECO:0000256" key="6">
    <source>
        <dbReference type="SAM" id="MobiDB-lite"/>
    </source>
</evidence>
<keyword evidence="2" id="KW-0813">Transport</keyword>
<evidence type="ECO:0000313" key="9">
    <source>
        <dbReference type="Proteomes" id="UP000177622"/>
    </source>
</evidence>
<dbReference type="Pfam" id="PF13520">
    <property type="entry name" value="AA_permease_2"/>
    <property type="match status" value="1"/>
</dbReference>
<dbReference type="GO" id="GO:0016020">
    <property type="term" value="C:membrane"/>
    <property type="evidence" value="ECO:0007669"/>
    <property type="project" value="UniProtKB-SubCell"/>
</dbReference>
<keyword evidence="3 7" id="KW-0812">Transmembrane</keyword>
<evidence type="ECO:0008006" key="10">
    <source>
        <dbReference type="Google" id="ProtNLM"/>
    </source>
</evidence>
<feature type="transmembrane region" description="Helical" evidence="7">
    <location>
        <begin position="460"/>
        <end position="484"/>
    </location>
</feature>
<dbReference type="OrthoDB" id="4476201at2759"/>
<dbReference type="PANTHER" id="PTHR45649">
    <property type="entry name" value="AMINO-ACID PERMEASE BAT1"/>
    <property type="match status" value="1"/>
</dbReference>
<dbReference type="InterPro" id="IPR002293">
    <property type="entry name" value="AA/rel_permease1"/>
</dbReference>
<dbReference type="STRING" id="1835702.A0A1F5LL14"/>
<keyword evidence="5 7" id="KW-0472">Membrane</keyword>
<dbReference type="GO" id="GO:0015101">
    <property type="term" value="F:organic cation transmembrane transporter activity"/>
    <property type="evidence" value="ECO:0007669"/>
    <property type="project" value="UniProtKB-ARBA"/>
</dbReference>
<dbReference type="RefSeq" id="XP_022489242.1">
    <property type="nucleotide sequence ID" value="XM_022630731.1"/>
</dbReference>
<feature type="transmembrane region" description="Helical" evidence="7">
    <location>
        <begin position="186"/>
        <end position="205"/>
    </location>
</feature>
<evidence type="ECO:0000256" key="7">
    <source>
        <dbReference type="SAM" id="Phobius"/>
    </source>
</evidence>
<dbReference type="PIRSF" id="PIRSF006060">
    <property type="entry name" value="AA_transporter"/>
    <property type="match status" value="1"/>
</dbReference>
<proteinExistence type="predicted"/>
<feature type="transmembrane region" description="Helical" evidence="7">
    <location>
        <begin position="95"/>
        <end position="113"/>
    </location>
</feature>